<dbReference type="AlphaFoldDB" id="A0A5P2WER5"/>
<evidence type="ECO:0000313" key="3">
    <source>
        <dbReference type="Proteomes" id="UP000325763"/>
    </source>
</evidence>
<dbReference type="EMBL" id="CP023747">
    <property type="protein sequence ID" value="QEV42867.1"/>
    <property type="molecule type" value="Genomic_DNA"/>
</dbReference>
<accession>A0A5P2WER5</accession>
<organism evidence="2 3">
    <name type="scientific">Streptomyces nodosus</name>
    <dbReference type="NCBI Taxonomy" id="40318"/>
    <lineage>
        <taxon>Bacteria</taxon>
        <taxon>Bacillati</taxon>
        <taxon>Actinomycetota</taxon>
        <taxon>Actinomycetes</taxon>
        <taxon>Kitasatosporales</taxon>
        <taxon>Streptomycetaceae</taxon>
        <taxon>Streptomyces</taxon>
    </lineage>
</organism>
<name>A0A5P2WER5_9ACTN</name>
<dbReference type="InterPro" id="IPR025924">
    <property type="entry name" value="YHYH_dom"/>
</dbReference>
<proteinExistence type="predicted"/>
<dbReference type="Pfam" id="PF14240">
    <property type="entry name" value="YHYH"/>
    <property type="match status" value="1"/>
</dbReference>
<gene>
    <name evidence="2" type="ORF">CP978_33870</name>
</gene>
<reference evidence="2 3" key="1">
    <citation type="submission" date="2017-09" db="EMBL/GenBank/DDBJ databases">
        <title>Streptomyces genome completion.</title>
        <authorList>
            <person name="Lee N."/>
            <person name="Cho B.-K."/>
        </authorList>
    </citation>
    <scope>NUCLEOTIDE SEQUENCE [LARGE SCALE GENOMIC DNA]</scope>
    <source>
        <strain evidence="2 3">ATCC 14899</strain>
    </source>
</reference>
<dbReference type="KEGG" id="snq:CP978_33870"/>
<feature type="domain" description="YHYH" evidence="1">
    <location>
        <begin position="186"/>
        <end position="290"/>
    </location>
</feature>
<evidence type="ECO:0000259" key="1">
    <source>
        <dbReference type="Pfam" id="PF14240"/>
    </source>
</evidence>
<sequence>MGRRCDDLRPSSRWGALMHGLLKPVALTTGAVCALLVPSPAPAGSAAVPRPVRAAMDSWSEGGNTPITRLHTPPTGTSIASPARNTLYACRGGTLTRPDRPWIDAHGVIDVRKRPFVSGTLRWHGRLRVTTTSTKRHFKGNGLPDHPTGHFPVQKGTPAYKYYAEIPAHGYPNAAAIPIKPWDLDVTVPRRPSVAATPTCIDQLTTGMALAGGTFHLEVATDAQDRPVDPNAALPLDRCWGHPYDTQYHYHGPSQTCFGKASRGPAHARDRHSPLVGYAIDGFGIYGPRGEDGKIVRNKDLDVCHGHTHAIMWDGHKVVMYHYHLNGEYPYSIGCFRGKPVTVPGSRHGWGHR</sequence>
<dbReference type="Proteomes" id="UP000325763">
    <property type="component" value="Chromosome"/>
</dbReference>
<protein>
    <submittedName>
        <fullName evidence="2">YHYH protein</fullName>
    </submittedName>
</protein>
<evidence type="ECO:0000313" key="2">
    <source>
        <dbReference type="EMBL" id="QEV42867.1"/>
    </source>
</evidence>